<dbReference type="GO" id="GO:0005096">
    <property type="term" value="F:GTPase activator activity"/>
    <property type="evidence" value="ECO:0007669"/>
    <property type="project" value="TreeGrafter"/>
</dbReference>
<feature type="domain" description="Homeobox" evidence="8">
    <location>
        <begin position="821"/>
        <end position="881"/>
    </location>
</feature>
<keyword evidence="2 5" id="KW-0238">DNA-binding</keyword>
<dbReference type="SMART" id="SM00389">
    <property type="entry name" value="HOX"/>
    <property type="match status" value="1"/>
</dbReference>
<dbReference type="SMART" id="SM00164">
    <property type="entry name" value="TBC"/>
    <property type="match status" value="1"/>
</dbReference>
<dbReference type="GO" id="GO:0003677">
    <property type="term" value="F:DNA binding"/>
    <property type="evidence" value="ECO:0007669"/>
    <property type="project" value="UniProtKB-UniRule"/>
</dbReference>
<name>A0A1I7XTQ8_HETBA</name>
<dbReference type="InterPro" id="IPR017970">
    <property type="entry name" value="Homeobox_CS"/>
</dbReference>
<evidence type="ECO:0000256" key="3">
    <source>
        <dbReference type="ARBA" id="ARBA00023155"/>
    </source>
</evidence>
<dbReference type="GO" id="GO:0005634">
    <property type="term" value="C:nucleus"/>
    <property type="evidence" value="ECO:0007669"/>
    <property type="project" value="UniProtKB-SubCell"/>
</dbReference>
<keyword evidence="10" id="KW-1185">Reference proteome</keyword>
<accession>A0A1I7XTQ8</accession>
<evidence type="ECO:0000313" key="10">
    <source>
        <dbReference type="Proteomes" id="UP000095283"/>
    </source>
</evidence>
<evidence type="ECO:0000259" key="8">
    <source>
        <dbReference type="PROSITE" id="PS50071"/>
    </source>
</evidence>
<dbReference type="InterPro" id="IPR000195">
    <property type="entry name" value="Rab-GAP-TBC_dom"/>
</dbReference>
<dbReference type="Pfam" id="PF00566">
    <property type="entry name" value="RabGAP-TBC"/>
    <property type="match status" value="1"/>
</dbReference>
<evidence type="ECO:0000256" key="1">
    <source>
        <dbReference type="ARBA" id="ARBA00004123"/>
    </source>
</evidence>
<dbReference type="GO" id="GO:0030182">
    <property type="term" value="P:neuron differentiation"/>
    <property type="evidence" value="ECO:0007669"/>
    <property type="project" value="UniProtKB-ARBA"/>
</dbReference>
<dbReference type="Pfam" id="PF00046">
    <property type="entry name" value="Homeodomain"/>
    <property type="match status" value="1"/>
</dbReference>
<evidence type="ECO:0000256" key="5">
    <source>
        <dbReference type="PROSITE-ProRule" id="PRU00108"/>
    </source>
</evidence>
<dbReference type="FunFam" id="1.10.8.270:FF:000026">
    <property type="entry name" value="TBC (Tre-2/Bub2/Cdc16) domain family"/>
    <property type="match status" value="1"/>
</dbReference>
<evidence type="ECO:0000256" key="6">
    <source>
        <dbReference type="RuleBase" id="RU000682"/>
    </source>
</evidence>
<dbReference type="Gene3D" id="1.10.472.80">
    <property type="entry name" value="Ypt/Rab-GAP domain of gyp1p, domain 3"/>
    <property type="match status" value="1"/>
</dbReference>
<dbReference type="PANTHER" id="PTHR47219">
    <property type="entry name" value="RAB GTPASE-ACTIVATING PROTEIN 1-LIKE"/>
    <property type="match status" value="1"/>
</dbReference>
<dbReference type="FunFam" id="1.10.10.60:FF:000679">
    <property type="entry name" value="Homeobox protein aristaless"/>
    <property type="match status" value="1"/>
</dbReference>
<dbReference type="PROSITE" id="PS50071">
    <property type="entry name" value="HOMEOBOX_2"/>
    <property type="match status" value="1"/>
</dbReference>
<dbReference type="InterPro" id="IPR001356">
    <property type="entry name" value="HD"/>
</dbReference>
<keyword evidence="7" id="KW-0175">Coiled coil</keyword>
<dbReference type="PROSITE" id="PS50086">
    <property type="entry name" value="TBC_RABGAP"/>
    <property type="match status" value="1"/>
</dbReference>
<dbReference type="SUPFAM" id="SSF46689">
    <property type="entry name" value="Homeodomain-like"/>
    <property type="match status" value="1"/>
</dbReference>
<feature type="coiled-coil region" evidence="7">
    <location>
        <begin position="304"/>
        <end position="338"/>
    </location>
</feature>
<feature type="DNA-binding region" description="Homeobox" evidence="5">
    <location>
        <begin position="823"/>
        <end position="882"/>
    </location>
</feature>
<proteinExistence type="predicted"/>
<dbReference type="Proteomes" id="UP000095283">
    <property type="component" value="Unplaced"/>
</dbReference>
<evidence type="ECO:0000259" key="9">
    <source>
        <dbReference type="PROSITE" id="PS50086"/>
    </source>
</evidence>
<dbReference type="SUPFAM" id="SSF47923">
    <property type="entry name" value="Ypt/Rab-GAP domain of gyp1p"/>
    <property type="match status" value="2"/>
</dbReference>
<dbReference type="InterPro" id="IPR050302">
    <property type="entry name" value="Rab_GAP_TBC_domain"/>
</dbReference>
<reference evidence="11" key="1">
    <citation type="submission" date="2016-11" db="UniProtKB">
        <authorList>
            <consortium name="WormBaseParasite"/>
        </authorList>
    </citation>
    <scope>IDENTIFICATION</scope>
</reference>
<feature type="domain" description="Rab-GAP TBC" evidence="9">
    <location>
        <begin position="579"/>
        <end position="761"/>
    </location>
</feature>
<dbReference type="CDD" id="cd00086">
    <property type="entry name" value="homeodomain"/>
    <property type="match status" value="1"/>
</dbReference>
<keyword evidence="4 5" id="KW-0539">Nucleus</keyword>
<comment type="subcellular location">
    <subcellularLocation>
        <location evidence="1 5 6">Nucleus</location>
    </subcellularLocation>
</comment>
<dbReference type="AlphaFoldDB" id="A0A1I7XTQ8"/>
<dbReference type="GO" id="GO:0000981">
    <property type="term" value="F:DNA-binding transcription factor activity, RNA polymerase II-specific"/>
    <property type="evidence" value="ECO:0007669"/>
    <property type="project" value="InterPro"/>
</dbReference>
<dbReference type="PROSITE" id="PS00027">
    <property type="entry name" value="HOMEOBOX_1"/>
    <property type="match status" value="1"/>
</dbReference>
<organism evidence="10 11">
    <name type="scientific">Heterorhabditis bacteriophora</name>
    <name type="common">Entomopathogenic nematode worm</name>
    <dbReference type="NCBI Taxonomy" id="37862"/>
    <lineage>
        <taxon>Eukaryota</taxon>
        <taxon>Metazoa</taxon>
        <taxon>Ecdysozoa</taxon>
        <taxon>Nematoda</taxon>
        <taxon>Chromadorea</taxon>
        <taxon>Rhabditida</taxon>
        <taxon>Rhabditina</taxon>
        <taxon>Rhabditomorpha</taxon>
        <taxon>Strongyloidea</taxon>
        <taxon>Heterorhabditidae</taxon>
        <taxon>Heterorhabditis</taxon>
    </lineage>
</organism>
<sequence length="935" mass="107996">MFLSHMSLRRNGGSRTSSFYGAAFSCGENHNGRIYSSGKNYDLHKREEMTVYCNTLLDALKCIISAGNEIHVLECTSNCARDEWMQALQETRKRSRQYVHQDERDKDIISLSSETPPLLLHGVEHVMSTSSSAQNLLEQLLGPVDESLEIKKDETKSDESSECTPQMSVSVEQNSSSTFYLNTNGELNELSMEMPKAIVGPEAVLQRIADKTNESLEGPKRVIDKARKSLRGLRGDCEECKKLNDETIRCIELEDRNTTLEEAVRILKRGLLIAQKEVETLRSLESLAGDDDLRDFLLEKEKYMTDIQLMNNQLSRRIQELEQDNRELDARILELQTSVEAFRDSVRTKEELIMRLYETDSGTIHPMGNSIIGDVDVPEGILIDVDSVHCEEAARRVFEEENVRDVNEMKDLVEGYRAQNQFLNQEIVELHHIVQSLEERERQWLRKYSDVEACYYQLKSRYLMVLNHFKSPEKPGIIMEPGVLRQLLMEANTTPRESQAGQTDTLGFYLKGKENGAKDDLLDKAAEYMDKVKQSVEATRLEQSKEYMVWLQTWDAFLVNWVGRPLSTSQELKVLIRSGVPVAYRKRVWKRYNLVYFHIFAVFTLKCIIKRDFQIDLDLIRTLPTNKFFDDPDSGKVDMLRRVLYAFRYHNKEVGYCQGLNRLAAVALLYLEEEYAFWFMVTCVESLQPEGYYTSTLIGAVADQKVLRDLVGEKLPRLAAHLRQMEVDLSLFALSWFLTCFVDILPHSIYLNIFDVFLYEGNKTLFRFALAVLKLCEPSVLHCKTIGTVHACLSRASEYVPDFKTLSQVAFNDLNPFPQKQIETKRSLYLSQLKLAILETAFLSSHYPDVFAREELASQLRLTEARVQVWFQNRRAKWRKTGRSQQSDQRIRMIRIPEMYVAEHQNRATMFPSSQNETMEPIDLSLRTMQGTNED</sequence>
<dbReference type="Gene3D" id="1.10.10.750">
    <property type="entry name" value="Ypt/Rab-GAP domain of gyp1p, domain 1"/>
    <property type="match status" value="1"/>
</dbReference>
<evidence type="ECO:0000256" key="7">
    <source>
        <dbReference type="SAM" id="Coils"/>
    </source>
</evidence>
<evidence type="ECO:0000313" key="11">
    <source>
        <dbReference type="WBParaSite" id="Hba_21129"/>
    </source>
</evidence>
<dbReference type="GO" id="GO:0031267">
    <property type="term" value="F:small GTPase binding"/>
    <property type="evidence" value="ECO:0007669"/>
    <property type="project" value="TreeGrafter"/>
</dbReference>
<dbReference type="FunFam" id="1.10.472.80:FF:000018">
    <property type="entry name" value="TBC1 domain family member 2B"/>
    <property type="match status" value="1"/>
</dbReference>
<evidence type="ECO:0000256" key="4">
    <source>
        <dbReference type="ARBA" id="ARBA00023242"/>
    </source>
</evidence>
<dbReference type="InterPro" id="IPR035969">
    <property type="entry name" value="Rab-GAP_TBC_sf"/>
</dbReference>
<keyword evidence="3 5" id="KW-0371">Homeobox</keyword>
<dbReference type="InterPro" id="IPR009057">
    <property type="entry name" value="Homeodomain-like_sf"/>
</dbReference>
<dbReference type="PANTHER" id="PTHR47219:SF20">
    <property type="entry name" value="TBC1 DOMAIN FAMILY MEMBER 2B"/>
    <property type="match status" value="1"/>
</dbReference>
<evidence type="ECO:0000256" key="2">
    <source>
        <dbReference type="ARBA" id="ARBA00023125"/>
    </source>
</evidence>
<dbReference type="Gene3D" id="1.10.10.60">
    <property type="entry name" value="Homeodomain-like"/>
    <property type="match status" value="1"/>
</dbReference>
<protein>
    <submittedName>
        <fullName evidence="11">PH domain-containing protein</fullName>
    </submittedName>
</protein>
<dbReference type="Gene3D" id="1.10.8.270">
    <property type="entry name" value="putative rabgap domain of human tbc1 domain family member 14 like domains"/>
    <property type="match status" value="1"/>
</dbReference>
<feature type="coiled-coil region" evidence="7">
    <location>
        <begin position="406"/>
        <end position="440"/>
    </location>
</feature>
<dbReference type="WBParaSite" id="Hba_21129">
    <property type="protein sequence ID" value="Hba_21129"/>
    <property type="gene ID" value="Hba_21129"/>
</dbReference>